<keyword evidence="5 13" id="KW-0328">Glycosyltransferase</keyword>
<keyword evidence="8 13" id="KW-0735">Signal-anchor</keyword>
<keyword evidence="10 13" id="KW-0333">Golgi apparatus</keyword>
<evidence type="ECO:0000256" key="6">
    <source>
        <dbReference type="ARBA" id="ARBA00022679"/>
    </source>
</evidence>
<evidence type="ECO:0000256" key="11">
    <source>
        <dbReference type="ARBA" id="ARBA00023136"/>
    </source>
</evidence>
<comment type="cofactor">
    <cofactor evidence="1 13">
        <name>Mn(2+)</name>
        <dbReference type="ChEBI" id="CHEBI:29035"/>
    </cofactor>
</comment>
<gene>
    <name evidence="14" type="ORF">CJ030_MR7G015203</name>
</gene>
<comment type="caution">
    <text evidence="14">The sequence shown here is derived from an EMBL/GenBank/DDBJ whole genome shotgun (WGS) entry which is preliminary data.</text>
</comment>
<keyword evidence="15" id="KW-1185">Reference proteome</keyword>
<accession>A0A6A1UXB2</accession>
<evidence type="ECO:0000256" key="1">
    <source>
        <dbReference type="ARBA" id="ARBA00001936"/>
    </source>
</evidence>
<evidence type="ECO:0000256" key="7">
    <source>
        <dbReference type="ARBA" id="ARBA00022692"/>
    </source>
</evidence>
<dbReference type="AlphaFoldDB" id="A0A6A1UXB2"/>
<evidence type="ECO:0000256" key="9">
    <source>
        <dbReference type="ARBA" id="ARBA00022989"/>
    </source>
</evidence>
<name>A0A6A1UXB2_9ROSI</name>
<dbReference type="UniPathway" id="UPA00378"/>
<evidence type="ECO:0000256" key="13">
    <source>
        <dbReference type="RuleBase" id="RU363063"/>
    </source>
</evidence>
<dbReference type="Gene3D" id="3.90.550.50">
    <property type="match status" value="1"/>
</dbReference>
<evidence type="ECO:0000256" key="4">
    <source>
        <dbReference type="ARBA" id="ARBA00008661"/>
    </source>
</evidence>
<comment type="subcellular location">
    <subcellularLocation>
        <location evidence="2 13">Golgi apparatus membrane</location>
        <topology evidence="2 13">Single-pass type II membrane protein</topology>
    </subcellularLocation>
</comment>
<dbReference type="PANTHER" id="PTHR11214:SF74">
    <property type="entry name" value="HYDROXYPROLINE O-GALACTOSYLTRANSFERASE HPGT1"/>
    <property type="match status" value="1"/>
</dbReference>
<dbReference type="Pfam" id="PF01762">
    <property type="entry name" value="Galactosyl_T"/>
    <property type="match status" value="1"/>
</dbReference>
<dbReference type="EC" id="2.4.1.-" evidence="13"/>
<dbReference type="EMBL" id="RXIC02000025">
    <property type="protein sequence ID" value="KAB1204963.1"/>
    <property type="molecule type" value="Genomic_DNA"/>
</dbReference>
<keyword evidence="7 13" id="KW-0812">Transmembrane</keyword>
<feature type="transmembrane region" description="Helical" evidence="13">
    <location>
        <begin position="21"/>
        <end position="40"/>
    </location>
</feature>
<sequence>MQSKGSSSRLSSMASRSTIPTMFVFMFAAFSTIYVAGRLWQDSQNRVYLIKELDRITGQVGQSAISVDDSWKIISCREQHKKLSALEMDLVAARQLALTSKHPTETDGTNSKKRPLAVIGILTRFGRKNNRDAIRKAWMGADNIAFMYPTSKTHKLGLSMNGNIDTIYFELELCRTMMAFKVLCRISGVVSNGVFPDNAMAMLHLCGVTLHEFCIWNISFSQNHYTSSAALKKMENEKGVVVRFVIGRSANHGDSSDKSIDSENRENKDFIILDNHVEAVEELPKKAKLFFAYAADKWDADFYAKVNDDIYVNIDALGSILAAHLDKPRAYIGCMKSGEVFSEAGHRWYEPDWWKFGDKKAYFRHASGELYVISRALAKFISINRFILRTYGHDDISAGSWFIGLDVKHVDERKFCCSSWSAGLSRSTSCHD</sequence>
<keyword evidence="9 13" id="KW-1133">Transmembrane helix</keyword>
<organism evidence="14 15">
    <name type="scientific">Morella rubra</name>
    <name type="common">Chinese bayberry</name>
    <dbReference type="NCBI Taxonomy" id="262757"/>
    <lineage>
        <taxon>Eukaryota</taxon>
        <taxon>Viridiplantae</taxon>
        <taxon>Streptophyta</taxon>
        <taxon>Embryophyta</taxon>
        <taxon>Tracheophyta</taxon>
        <taxon>Spermatophyta</taxon>
        <taxon>Magnoliopsida</taxon>
        <taxon>eudicotyledons</taxon>
        <taxon>Gunneridae</taxon>
        <taxon>Pentapetalae</taxon>
        <taxon>rosids</taxon>
        <taxon>fabids</taxon>
        <taxon>Fagales</taxon>
        <taxon>Myricaceae</taxon>
        <taxon>Morella</taxon>
    </lineage>
</organism>
<dbReference type="OrthoDB" id="1158011at2759"/>
<evidence type="ECO:0000313" key="15">
    <source>
        <dbReference type="Proteomes" id="UP000516437"/>
    </source>
</evidence>
<dbReference type="PANTHER" id="PTHR11214">
    <property type="entry name" value="BETA-1,3-N-ACETYLGLUCOSAMINYLTRANSFERASE"/>
    <property type="match status" value="1"/>
</dbReference>
<evidence type="ECO:0000256" key="8">
    <source>
        <dbReference type="ARBA" id="ARBA00022968"/>
    </source>
</evidence>
<dbReference type="GO" id="GO:0000139">
    <property type="term" value="C:Golgi membrane"/>
    <property type="evidence" value="ECO:0007669"/>
    <property type="project" value="UniProtKB-SubCell"/>
</dbReference>
<evidence type="ECO:0000256" key="3">
    <source>
        <dbReference type="ARBA" id="ARBA00004922"/>
    </source>
</evidence>
<proteinExistence type="inferred from homology"/>
<protein>
    <recommendedName>
        <fullName evidence="13">Hexosyltransferase</fullName>
        <ecNumber evidence="13">2.4.1.-</ecNumber>
    </recommendedName>
</protein>
<comment type="pathway">
    <text evidence="3">Protein modification; protein glycosylation.</text>
</comment>
<dbReference type="InterPro" id="IPR002659">
    <property type="entry name" value="Glyco_trans_31"/>
</dbReference>
<evidence type="ECO:0000313" key="14">
    <source>
        <dbReference type="EMBL" id="KAB1204963.1"/>
    </source>
</evidence>
<evidence type="ECO:0000256" key="5">
    <source>
        <dbReference type="ARBA" id="ARBA00022676"/>
    </source>
</evidence>
<reference evidence="14 15" key="1">
    <citation type="journal article" date="2019" name="Plant Biotechnol. J.">
        <title>The red bayberry genome and genetic basis of sex determination.</title>
        <authorList>
            <person name="Jia H.M."/>
            <person name="Jia H.J."/>
            <person name="Cai Q.L."/>
            <person name="Wang Y."/>
            <person name="Zhao H.B."/>
            <person name="Yang W.F."/>
            <person name="Wang G.Y."/>
            <person name="Li Y.H."/>
            <person name="Zhan D.L."/>
            <person name="Shen Y.T."/>
            <person name="Niu Q.F."/>
            <person name="Chang L."/>
            <person name="Qiu J."/>
            <person name="Zhao L."/>
            <person name="Xie H.B."/>
            <person name="Fu W.Y."/>
            <person name="Jin J."/>
            <person name="Li X.W."/>
            <person name="Jiao Y."/>
            <person name="Zhou C.C."/>
            <person name="Tu T."/>
            <person name="Chai C.Y."/>
            <person name="Gao J.L."/>
            <person name="Fan L.J."/>
            <person name="van de Weg E."/>
            <person name="Wang J.Y."/>
            <person name="Gao Z.S."/>
        </authorList>
    </citation>
    <scope>NUCLEOTIDE SEQUENCE [LARGE SCALE GENOMIC DNA]</scope>
    <source>
        <tissue evidence="14">Leaves</tissue>
    </source>
</reference>
<dbReference type="GO" id="GO:0008378">
    <property type="term" value="F:galactosyltransferase activity"/>
    <property type="evidence" value="ECO:0007669"/>
    <property type="project" value="TreeGrafter"/>
</dbReference>
<evidence type="ECO:0000256" key="10">
    <source>
        <dbReference type="ARBA" id="ARBA00023034"/>
    </source>
</evidence>
<keyword evidence="11 13" id="KW-0472">Membrane</keyword>
<keyword evidence="6 14" id="KW-0808">Transferase</keyword>
<comment type="similarity">
    <text evidence="4 13">Belongs to the glycosyltransferase 31 family.</text>
</comment>
<dbReference type="Proteomes" id="UP000516437">
    <property type="component" value="Chromosome 7"/>
</dbReference>
<evidence type="ECO:0000256" key="12">
    <source>
        <dbReference type="ARBA" id="ARBA00023211"/>
    </source>
</evidence>
<keyword evidence="12 13" id="KW-0464">Manganese</keyword>
<evidence type="ECO:0000256" key="2">
    <source>
        <dbReference type="ARBA" id="ARBA00004323"/>
    </source>
</evidence>